<sequence>MNTGRIVLLAKIEIGILTKHVYTVGPILLQTALMTTCPEEVMIALDTNVEIIVIHTDTMMGVRMSSRVVHTGIWIDMGAEIAMMTEAVETMTEAMIGFRFSSASSHATLSFDSEHENEGDDYNE</sequence>
<dbReference type="Proteomes" id="UP000694561">
    <property type="component" value="Unplaced"/>
</dbReference>
<dbReference type="Ensembl" id="ENSMMNT00015007529.1">
    <property type="protein sequence ID" value="ENSMMNP00015006889.1"/>
    <property type="gene ID" value="ENSMMNG00015005130.1"/>
</dbReference>
<keyword evidence="2" id="KW-1185">Reference proteome</keyword>
<organism evidence="1 2">
    <name type="scientific">Monodon monoceros</name>
    <name type="common">Narwhal</name>
    <name type="synonym">Ceratodon monodon</name>
    <dbReference type="NCBI Taxonomy" id="40151"/>
    <lineage>
        <taxon>Eukaryota</taxon>
        <taxon>Metazoa</taxon>
        <taxon>Chordata</taxon>
        <taxon>Craniata</taxon>
        <taxon>Vertebrata</taxon>
        <taxon>Euteleostomi</taxon>
        <taxon>Mammalia</taxon>
        <taxon>Eutheria</taxon>
        <taxon>Laurasiatheria</taxon>
        <taxon>Artiodactyla</taxon>
        <taxon>Whippomorpha</taxon>
        <taxon>Cetacea</taxon>
        <taxon>Odontoceti</taxon>
        <taxon>Monodontidae</taxon>
        <taxon>Monodon</taxon>
    </lineage>
</organism>
<dbReference type="GeneTree" id="ENSGT00910000147166"/>
<reference evidence="1" key="2">
    <citation type="submission" date="2025-09" db="UniProtKB">
        <authorList>
            <consortium name="Ensembl"/>
        </authorList>
    </citation>
    <scope>IDENTIFICATION</scope>
</reference>
<protein>
    <submittedName>
        <fullName evidence="1">Uncharacterized protein</fullName>
    </submittedName>
</protein>
<reference evidence="1" key="1">
    <citation type="submission" date="2025-08" db="UniProtKB">
        <authorList>
            <consortium name="Ensembl"/>
        </authorList>
    </citation>
    <scope>IDENTIFICATION</scope>
</reference>
<name>A0A8C6AWL3_MONMO</name>
<proteinExistence type="predicted"/>
<evidence type="ECO:0000313" key="1">
    <source>
        <dbReference type="Ensembl" id="ENSMMNP00015006889.1"/>
    </source>
</evidence>
<evidence type="ECO:0000313" key="2">
    <source>
        <dbReference type="Proteomes" id="UP000694561"/>
    </source>
</evidence>
<accession>A0A8C6AWL3</accession>
<dbReference type="AlphaFoldDB" id="A0A8C6AWL3"/>